<evidence type="ECO:0000313" key="1">
    <source>
        <dbReference type="EMBL" id="ETF09766.1"/>
    </source>
</evidence>
<gene>
    <name evidence="1" type="ORF">PMO01_03000</name>
</gene>
<comment type="caution">
    <text evidence="1">The sequence shown here is derived from an EMBL/GenBank/DDBJ whole genome shotgun (WGS) entry which is preliminary data.</text>
</comment>
<name>V8RCC1_9PSED</name>
<dbReference type="PATRIC" id="fig|1395516.4.peg.612"/>
<sequence>MSRPKNSTTQNQTQLDRTVKPLVSDTAFYARGGHEMLVVNPNVAAIDAVNVGSSLLASTISMVNRFIDGEPDADDLYAIHCLLEVGKALMDAGSYGLHRAADERAAQ</sequence>
<dbReference type="EMBL" id="AYMZ01000003">
    <property type="protein sequence ID" value="ETF09766.1"/>
    <property type="molecule type" value="Genomic_DNA"/>
</dbReference>
<evidence type="ECO:0008006" key="2">
    <source>
        <dbReference type="Google" id="ProtNLM"/>
    </source>
</evidence>
<dbReference type="RefSeq" id="WP_024011512.1">
    <property type="nucleotide sequence ID" value="NZ_CM002330.1"/>
</dbReference>
<proteinExistence type="predicted"/>
<protein>
    <recommendedName>
        <fullName evidence="2">DUF3077 domain-containing protein</fullName>
    </recommendedName>
</protein>
<dbReference type="Proteomes" id="UP000024771">
    <property type="component" value="Chromosome"/>
</dbReference>
<accession>V8RCC1</accession>
<dbReference type="AlphaFoldDB" id="V8RCC1"/>
<organism evidence="1">
    <name type="scientific">Pseudomonas moraviensis R28-S</name>
    <dbReference type="NCBI Taxonomy" id="1395516"/>
    <lineage>
        <taxon>Bacteria</taxon>
        <taxon>Pseudomonadati</taxon>
        <taxon>Pseudomonadota</taxon>
        <taxon>Gammaproteobacteria</taxon>
        <taxon>Pseudomonadales</taxon>
        <taxon>Pseudomonadaceae</taxon>
        <taxon>Pseudomonas</taxon>
    </lineage>
</organism>
<dbReference type="HOGENOM" id="CLU_2207799_0_0_6"/>
<reference evidence="1" key="1">
    <citation type="journal article" date="2014" name="Genome Announc.">
        <title>Draft Genome Sequence of Pseudomonas moraviensis R28-S.</title>
        <authorList>
            <person name="Hunter S.S."/>
            <person name="Yano H."/>
            <person name="Loftie-Eaton W."/>
            <person name="Hughes J."/>
            <person name="De Gelder L."/>
            <person name="Stragier P."/>
            <person name="De Vos P."/>
            <person name="Settles M.L."/>
            <person name="Top E.M."/>
        </authorList>
    </citation>
    <scope>NUCLEOTIDE SEQUENCE [LARGE SCALE GENOMIC DNA]</scope>
    <source>
        <strain evidence="1">R28-S</strain>
    </source>
</reference>